<dbReference type="RefSeq" id="WP_320184637.1">
    <property type="nucleotide sequence ID" value="NZ_CP138332.1"/>
</dbReference>
<proteinExistence type="predicted"/>
<comment type="caution">
    <text evidence="1">The sequence shown here is derived from an EMBL/GenBank/DDBJ whole genome shotgun (WGS) entry which is preliminary data.</text>
</comment>
<keyword evidence="2" id="KW-1185">Reference proteome</keyword>
<evidence type="ECO:0000313" key="2">
    <source>
        <dbReference type="Proteomes" id="UP001597525"/>
    </source>
</evidence>
<protein>
    <submittedName>
        <fullName evidence="1">Uncharacterized protein</fullName>
    </submittedName>
</protein>
<dbReference type="EMBL" id="JBHUPB010000001">
    <property type="protein sequence ID" value="MFD2965757.1"/>
    <property type="molecule type" value="Genomic_DNA"/>
</dbReference>
<evidence type="ECO:0000313" key="1">
    <source>
        <dbReference type="EMBL" id="MFD2965757.1"/>
    </source>
</evidence>
<organism evidence="1 2">
    <name type="scientific">Sphingobacterium bambusae</name>
    <dbReference type="NCBI Taxonomy" id="662858"/>
    <lineage>
        <taxon>Bacteria</taxon>
        <taxon>Pseudomonadati</taxon>
        <taxon>Bacteroidota</taxon>
        <taxon>Sphingobacteriia</taxon>
        <taxon>Sphingobacteriales</taxon>
        <taxon>Sphingobacteriaceae</taxon>
        <taxon>Sphingobacterium</taxon>
    </lineage>
</organism>
<sequence length="68" mass="7978">MQEETYNRKLIIELIAQGYKVIVNGAPTKIDIDLWDYIAQIVDFSRFHLLEDLLQWGDRDLTLIDRAA</sequence>
<reference evidence="2" key="1">
    <citation type="journal article" date="2019" name="Int. J. Syst. Evol. Microbiol.">
        <title>The Global Catalogue of Microorganisms (GCM) 10K type strain sequencing project: providing services to taxonomists for standard genome sequencing and annotation.</title>
        <authorList>
            <consortium name="The Broad Institute Genomics Platform"/>
            <consortium name="The Broad Institute Genome Sequencing Center for Infectious Disease"/>
            <person name="Wu L."/>
            <person name="Ma J."/>
        </authorList>
    </citation>
    <scope>NUCLEOTIDE SEQUENCE [LARGE SCALE GENOMIC DNA]</scope>
    <source>
        <strain evidence="2">KCTC 22814</strain>
    </source>
</reference>
<name>A0ABW6B933_9SPHI</name>
<gene>
    <name evidence="1" type="ORF">ACFS7Y_00025</name>
</gene>
<dbReference type="Proteomes" id="UP001597525">
    <property type="component" value="Unassembled WGS sequence"/>
</dbReference>
<accession>A0ABW6B933</accession>